<organism evidence="2 3">
    <name type="scientific">Sordaria macrospora</name>
    <dbReference type="NCBI Taxonomy" id="5147"/>
    <lineage>
        <taxon>Eukaryota</taxon>
        <taxon>Fungi</taxon>
        <taxon>Dikarya</taxon>
        <taxon>Ascomycota</taxon>
        <taxon>Pezizomycotina</taxon>
        <taxon>Sordariomycetes</taxon>
        <taxon>Sordariomycetidae</taxon>
        <taxon>Sordariales</taxon>
        <taxon>Sordariaceae</taxon>
        <taxon>Sordaria</taxon>
    </lineage>
</organism>
<feature type="region of interest" description="Disordered" evidence="1">
    <location>
        <begin position="175"/>
        <end position="209"/>
    </location>
</feature>
<sequence>MCGHTKFREARCSPPIFHWNGKHKLCKKQPVYLQSTKDEICTQCRTRRLEASMARSNKGHAEEQHRLKEIRSGLIVASKSRKPTTCSHIQASSEELYKGAQNEEGAAKNTSATPVRHIGLDHFRCRIGLSHTEPCIRATDQIYQPPHYHKTTSAKPAAHEGVRALFQLRGSANPALSKCDKRRPRLSLPHDNIKTATGAGGRHDEQKMALRGPRALQEPQLPPRGNWNLIEVTKPVSREDHGGKARLHGPRTMPTPHRIIRKDWNLMTATNPVRRANGGRLHLRGPQPITSLTPTPKPNPIPRPDPAAISFGARHRKAFNSEPLIRQEVHLPIHSSVRENQQLIGPDTVPNLPVSYKPVLAGRHPLHRALPPIPDEAYPEQAMNCQPPPVPPHLVLPRRKVIGMPMSDDPGSDLVRYLAAPEAPVGTYFGREMVHSGWQPPRCETVVSSFLEYQP</sequence>
<comment type="caution">
    <text evidence="2">The sequence shown here is derived from an EMBL/GenBank/DDBJ whole genome shotgun (WGS) entry which is preliminary data.</text>
</comment>
<evidence type="ECO:0000313" key="3">
    <source>
        <dbReference type="Proteomes" id="UP000433876"/>
    </source>
</evidence>
<dbReference type="EMBL" id="NMPR01000193">
    <property type="protein sequence ID" value="KAA8628297.1"/>
    <property type="molecule type" value="Genomic_DNA"/>
</dbReference>
<proteinExistence type="predicted"/>
<dbReference type="Proteomes" id="UP000433876">
    <property type="component" value="Unassembled WGS sequence"/>
</dbReference>
<protein>
    <submittedName>
        <fullName evidence="2">Uncharacterized protein</fullName>
    </submittedName>
</protein>
<evidence type="ECO:0000313" key="2">
    <source>
        <dbReference type="EMBL" id="KAA8628297.1"/>
    </source>
</evidence>
<feature type="region of interest" description="Disordered" evidence="1">
    <location>
        <begin position="237"/>
        <end position="256"/>
    </location>
</feature>
<accession>A0A8S8ZCC4</accession>
<reference evidence="2 3" key="1">
    <citation type="submission" date="2017-07" db="EMBL/GenBank/DDBJ databases">
        <title>Genome sequence of the Sordaria macrospora wild type strain R19027.</title>
        <authorList>
            <person name="Nowrousian M."/>
            <person name="Teichert I."/>
            <person name="Kueck U."/>
        </authorList>
    </citation>
    <scope>NUCLEOTIDE SEQUENCE [LARGE SCALE GENOMIC DNA]</scope>
    <source>
        <strain evidence="2 3">R19027</strain>
        <tissue evidence="2">Mycelium</tissue>
    </source>
</reference>
<evidence type="ECO:0000256" key="1">
    <source>
        <dbReference type="SAM" id="MobiDB-lite"/>
    </source>
</evidence>
<dbReference type="AlphaFoldDB" id="A0A8S8ZCC4"/>
<dbReference type="OMA" id="HTIKEDW"/>
<feature type="region of interest" description="Disordered" evidence="1">
    <location>
        <begin position="276"/>
        <end position="301"/>
    </location>
</feature>
<name>A0A8S8ZCC4_SORMA</name>
<dbReference type="VEuPathDB" id="FungiDB:SMAC_08809"/>
<gene>
    <name evidence="2" type="ORF">SMACR_08809</name>
</gene>